<accession>A0ABP6W8L7</accession>
<dbReference type="PANTHER" id="PTHR33694:SF1">
    <property type="entry name" value="UDP-3-O-ACYL-N-ACETYLGLUCOSAMINE DEACETYLASE 1, MITOCHONDRIAL-RELATED"/>
    <property type="match status" value="1"/>
</dbReference>
<keyword evidence="7 12" id="KW-0479">Metal-binding</keyword>
<evidence type="ECO:0000256" key="2">
    <source>
        <dbReference type="ARBA" id="ARBA00002923"/>
    </source>
</evidence>
<feature type="binding site" evidence="12">
    <location>
        <position position="249"/>
    </location>
    <ligand>
        <name>Zn(2+)</name>
        <dbReference type="ChEBI" id="CHEBI:29105"/>
    </ligand>
</feature>
<sequence length="313" mass="34918">MLADKRMIRQRTLKNTVQATGIGLHSGHKVQMTFVPAPANTGIVFRRTDLEPQVEIRADADLVRDTMLCTALVNEQGVRVSTIEHLSAALAGLGIDNLYIEVDAPEVPVMDGSSHPFIYLLQSGGIRELNALKQFIRIKQPVRVEDGDKWAEFRPARQGFKLDLTIDFKHPVFEGKSQQLVLDFSGAAFVKELSRARTFGFMRDIEYLHSKNLALGGSLENAVVLDDYKVLNDDGLRYPNEFVKHKMLDAIGDLYMCNHSILGEFRAYKTGHALNNSLLRALLANQAAWELVTFGEAGAESPIRYYDTALNLA</sequence>
<feature type="binding site" evidence="12">
    <location>
        <position position="85"/>
    </location>
    <ligand>
        <name>Zn(2+)</name>
        <dbReference type="ChEBI" id="CHEBI:29105"/>
    </ligand>
</feature>
<feature type="active site" description="Proton donor" evidence="12">
    <location>
        <position position="272"/>
    </location>
</feature>
<evidence type="ECO:0000256" key="10">
    <source>
        <dbReference type="ARBA" id="ARBA00023098"/>
    </source>
</evidence>
<dbReference type="NCBIfam" id="TIGR00325">
    <property type="entry name" value="lpxC"/>
    <property type="match status" value="1"/>
</dbReference>
<comment type="pathway">
    <text evidence="3 12">Glycolipid biosynthesis; lipid IV(A) biosynthesis; lipid IV(A) from (3R)-3-hydroxytetradecanoyl-[acyl-carrier-protein] and UDP-N-acetyl-alpha-D-glucosamine: step 2/6.</text>
</comment>
<feature type="binding site" evidence="12">
    <location>
        <position position="245"/>
    </location>
    <ligand>
        <name>Zn(2+)</name>
        <dbReference type="ChEBI" id="CHEBI:29105"/>
    </ligand>
</feature>
<evidence type="ECO:0000256" key="7">
    <source>
        <dbReference type="ARBA" id="ARBA00022723"/>
    </source>
</evidence>
<comment type="similarity">
    <text evidence="12">Belongs to the LpxC family.</text>
</comment>
<organism evidence="13 14">
    <name type="scientific">Zobellella aerophila</name>
    <dbReference type="NCBI Taxonomy" id="870480"/>
    <lineage>
        <taxon>Bacteria</taxon>
        <taxon>Pseudomonadati</taxon>
        <taxon>Pseudomonadota</taxon>
        <taxon>Gammaproteobacteria</taxon>
        <taxon>Aeromonadales</taxon>
        <taxon>Aeromonadaceae</taxon>
        <taxon>Zobellella</taxon>
    </lineage>
</organism>
<evidence type="ECO:0000256" key="12">
    <source>
        <dbReference type="HAMAP-Rule" id="MF_00388"/>
    </source>
</evidence>
<comment type="cofactor">
    <cofactor evidence="1 12">
        <name>Zn(2+)</name>
        <dbReference type="ChEBI" id="CHEBI:29105"/>
    </cofactor>
</comment>
<name>A0ABP6W8L7_9GAMM</name>
<dbReference type="PANTHER" id="PTHR33694">
    <property type="entry name" value="UDP-3-O-ACYL-N-ACETYLGLUCOSAMINE DEACETYLASE 1, MITOCHONDRIAL-RELATED"/>
    <property type="match status" value="1"/>
</dbReference>
<keyword evidence="14" id="KW-1185">Reference proteome</keyword>
<gene>
    <name evidence="12 13" type="primary">lpxC</name>
    <name evidence="13" type="ORF">GCM10022394_27430</name>
</gene>
<dbReference type="InterPro" id="IPR004463">
    <property type="entry name" value="UDP-acyl_GlcNac_deAcase"/>
</dbReference>
<dbReference type="InterPro" id="IPR015870">
    <property type="entry name" value="UDP-acyl_N-AcGlcN_deAcase_N"/>
</dbReference>
<evidence type="ECO:0000313" key="13">
    <source>
        <dbReference type="EMBL" id="GAA3545959.1"/>
    </source>
</evidence>
<evidence type="ECO:0000256" key="4">
    <source>
        <dbReference type="ARBA" id="ARBA00012745"/>
    </source>
</evidence>
<reference evidence="14" key="1">
    <citation type="journal article" date="2019" name="Int. J. Syst. Evol. Microbiol.">
        <title>The Global Catalogue of Microorganisms (GCM) 10K type strain sequencing project: providing services to taxonomists for standard genome sequencing and annotation.</title>
        <authorList>
            <consortium name="The Broad Institute Genomics Platform"/>
            <consortium name="The Broad Institute Genome Sequencing Center for Infectious Disease"/>
            <person name="Wu L."/>
            <person name="Ma J."/>
        </authorList>
    </citation>
    <scope>NUCLEOTIDE SEQUENCE [LARGE SCALE GENOMIC DNA]</scope>
    <source>
        <strain evidence="14">JCM 17110</strain>
    </source>
</reference>
<dbReference type="SUPFAM" id="SSF54211">
    <property type="entry name" value="Ribosomal protein S5 domain 2-like"/>
    <property type="match status" value="2"/>
</dbReference>
<evidence type="ECO:0000256" key="11">
    <source>
        <dbReference type="ARBA" id="ARBA00024535"/>
    </source>
</evidence>
<dbReference type="HAMAP" id="MF_00388">
    <property type="entry name" value="LpxC"/>
    <property type="match status" value="1"/>
</dbReference>
<dbReference type="EMBL" id="BAABCX010000004">
    <property type="protein sequence ID" value="GAA3545959.1"/>
    <property type="molecule type" value="Genomic_DNA"/>
</dbReference>
<dbReference type="InterPro" id="IPR011334">
    <property type="entry name" value="UDP-acyl_GlcNac_deAcase_C"/>
</dbReference>
<evidence type="ECO:0000256" key="5">
    <source>
        <dbReference type="ARBA" id="ARBA00022516"/>
    </source>
</evidence>
<evidence type="ECO:0000313" key="14">
    <source>
        <dbReference type="Proteomes" id="UP001500795"/>
    </source>
</evidence>
<evidence type="ECO:0000256" key="1">
    <source>
        <dbReference type="ARBA" id="ARBA00001947"/>
    </source>
</evidence>
<keyword evidence="8 12" id="KW-0378">Hydrolase</keyword>
<evidence type="ECO:0000256" key="6">
    <source>
        <dbReference type="ARBA" id="ARBA00022556"/>
    </source>
</evidence>
<keyword evidence="9 12" id="KW-0862">Zinc</keyword>
<evidence type="ECO:0000256" key="9">
    <source>
        <dbReference type="ARBA" id="ARBA00022833"/>
    </source>
</evidence>
<comment type="catalytic activity">
    <reaction evidence="11 12">
        <text>a UDP-3-O-[(3R)-3-hydroxyacyl]-N-acetyl-alpha-D-glucosamine + H2O = a UDP-3-O-[(3R)-3-hydroxyacyl]-alpha-D-glucosamine + acetate</text>
        <dbReference type="Rhea" id="RHEA:67816"/>
        <dbReference type="ChEBI" id="CHEBI:15377"/>
        <dbReference type="ChEBI" id="CHEBI:30089"/>
        <dbReference type="ChEBI" id="CHEBI:137740"/>
        <dbReference type="ChEBI" id="CHEBI:173225"/>
        <dbReference type="EC" id="3.5.1.108"/>
    </reaction>
</comment>
<dbReference type="Gene3D" id="3.30.1700.10">
    <property type="entry name" value="lpxc deacetylase, domain 2"/>
    <property type="match status" value="1"/>
</dbReference>
<evidence type="ECO:0000256" key="8">
    <source>
        <dbReference type="ARBA" id="ARBA00022801"/>
    </source>
</evidence>
<dbReference type="Pfam" id="PF03331">
    <property type="entry name" value="LpxC"/>
    <property type="match status" value="1"/>
</dbReference>
<keyword evidence="6 12" id="KW-0441">Lipid A biosynthesis</keyword>
<proteinExistence type="inferred from homology"/>
<keyword evidence="5 12" id="KW-0444">Lipid biosynthesis</keyword>
<dbReference type="Proteomes" id="UP001500795">
    <property type="component" value="Unassembled WGS sequence"/>
</dbReference>
<dbReference type="Gene3D" id="3.30.230.20">
    <property type="entry name" value="lpxc deacetylase, domain 1"/>
    <property type="match status" value="1"/>
</dbReference>
<keyword evidence="10 12" id="KW-0443">Lipid metabolism</keyword>
<evidence type="ECO:0000256" key="3">
    <source>
        <dbReference type="ARBA" id="ARBA00005002"/>
    </source>
</evidence>
<dbReference type="InterPro" id="IPR020568">
    <property type="entry name" value="Ribosomal_Su5_D2-typ_SF"/>
</dbReference>
<comment type="function">
    <text evidence="2 12">Catalyzes the hydrolysis of UDP-3-O-myristoyl-N-acetylglucosamine to form UDP-3-O-myristoylglucosamine and acetate, the committed step in lipid A biosynthesis.</text>
</comment>
<comment type="caution">
    <text evidence="13">The sequence shown here is derived from an EMBL/GenBank/DDBJ whole genome shotgun (WGS) entry which is preliminary data.</text>
</comment>
<protein>
    <recommendedName>
        <fullName evidence="4 12">UDP-3-O-acyl-N-acetylglucosamine deacetylase</fullName>
        <shortName evidence="12">UDP-3-O-acyl-GlcNAc deacetylase</shortName>
        <ecNumber evidence="4 12">3.5.1.108</ecNumber>
    </recommendedName>
    <alternativeName>
        <fullName evidence="12">UDP-3-O-[R-3-hydroxymyristoyl]-N-acetylglucosamine deacetylase</fullName>
    </alternativeName>
</protein>
<dbReference type="EC" id="3.5.1.108" evidence="4 12"/>